<feature type="domain" description="FAD-binding" evidence="3">
    <location>
        <begin position="293"/>
        <end position="357"/>
    </location>
</feature>
<protein>
    <submittedName>
        <fullName evidence="4">2-polyprenyl-6-methoxyphenol hydroxylase</fullName>
    </submittedName>
</protein>
<dbReference type="PRINTS" id="PR00420">
    <property type="entry name" value="RNGMNOXGNASE"/>
</dbReference>
<gene>
    <name evidence="4" type="ORF">SAMN02745126_02851</name>
</gene>
<dbReference type="InterPro" id="IPR050493">
    <property type="entry name" value="FAD-dep_Monooxygenase_BioMet"/>
</dbReference>
<keyword evidence="1" id="KW-0560">Oxidoreductase</keyword>
<dbReference type="OrthoDB" id="4230779at2"/>
<dbReference type="PANTHER" id="PTHR13789">
    <property type="entry name" value="MONOOXYGENASE"/>
    <property type="match status" value="1"/>
</dbReference>
<organism evidence="4 5">
    <name type="scientific">Enhydrobacter aerosaccus</name>
    <dbReference type="NCBI Taxonomy" id="225324"/>
    <lineage>
        <taxon>Bacteria</taxon>
        <taxon>Pseudomonadati</taxon>
        <taxon>Pseudomonadota</taxon>
        <taxon>Alphaproteobacteria</taxon>
        <taxon>Hyphomicrobiales</taxon>
        <taxon>Enhydrobacter</taxon>
    </lineage>
</organism>
<dbReference type="RefSeq" id="WP_085934494.1">
    <property type="nucleotide sequence ID" value="NZ_FUWJ01000002.1"/>
</dbReference>
<dbReference type="Proteomes" id="UP000190092">
    <property type="component" value="Unassembled WGS sequence"/>
</dbReference>
<dbReference type="GO" id="GO:0071949">
    <property type="term" value="F:FAD binding"/>
    <property type="evidence" value="ECO:0007669"/>
    <property type="project" value="InterPro"/>
</dbReference>
<dbReference type="GO" id="GO:0004497">
    <property type="term" value="F:monooxygenase activity"/>
    <property type="evidence" value="ECO:0007669"/>
    <property type="project" value="UniProtKB-KW"/>
</dbReference>
<evidence type="ECO:0000313" key="5">
    <source>
        <dbReference type="Proteomes" id="UP000190092"/>
    </source>
</evidence>
<proteinExistence type="predicted"/>
<accession>A0A1T4PIR1</accession>
<name>A0A1T4PIR1_9HYPH</name>
<dbReference type="EMBL" id="FUWJ01000002">
    <property type="protein sequence ID" value="SJZ91465.1"/>
    <property type="molecule type" value="Genomic_DNA"/>
</dbReference>
<evidence type="ECO:0000256" key="2">
    <source>
        <dbReference type="ARBA" id="ARBA00023033"/>
    </source>
</evidence>
<dbReference type="Pfam" id="PF01494">
    <property type="entry name" value="FAD_binding_3"/>
    <property type="match status" value="2"/>
</dbReference>
<evidence type="ECO:0000256" key="1">
    <source>
        <dbReference type="ARBA" id="ARBA00023002"/>
    </source>
</evidence>
<dbReference type="Gene3D" id="3.30.9.30">
    <property type="match status" value="1"/>
</dbReference>
<feature type="domain" description="FAD-binding" evidence="3">
    <location>
        <begin position="2"/>
        <end position="170"/>
    </location>
</feature>
<dbReference type="SUPFAM" id="SSF51905">
    <property type="entry name" value="FAD/NAD(P)-binding domain"/>
    <property type="match status" value="1"/>
</dbReference>
<keyword evidence="2" id="KW-0503">Monooxygenase</keyword>
<dbReference type="NCBIfam" id="NF005720">
    <property type="entry name" value="PRK07538.1"/>
    <property type="match status" value="1"/>
</dbReference>
<dbReference type="SUPFAM" id="SSF54373">
    <property type="entry name" value="FAD-linked reductases, C-terminal domain"/>
    <property type="match status" value="1"/>
</dbReference>
<dbReference type="PANTHER" id="PTHR13789:SF268">
    <property type="entry name" value="5-METHYLPHENAZINE-1-CARBOXYLATE 1-MONOOXYGENASE"/>
    <property type="match status" value="1"/>
</dbReference>
<dbReference type="AlphaFoldDB" id="A0A1T4PIR1"/>
<reference evidence="5" key="1">
    <citation type="submission" date="2017-02" db="EMBL/GenBank/DDBJ databases">
        <authorList>
            <person name="Varghese N."/>
            <person name="Submissions S."/>
        </authorList>
    </citation>
    <scope>NUCLEOTIDE SEQUENCE [LARGE SCALE GENOMIC DNA]</scope>
    <source>
        <strain evidence="5">ATCC 27094</strain>
    </source>
</reference>
<dbReference type="InterPro" id="IPR036188">
    <property type="entry name" value="FAD/NAD-bd_sf"/>
</dbReference>
<evidence type="ECO:0000313" key="4">
    <source>
        <dbReference type="EMBL" id="SJZ91465.1"/>
    </source>
</evidence>
<dbReference type="Gene3D" id="3.50.50.60">
    <property type="entry name" value="FAD/NAD(P)-binding domain"/>
    <property type="match status" value="1"/>
</dbReference>
<sequence>MKIIIAGAGIGGLTAALCLHRAGFEVDVFEAVTELKPLGVGINVQAGAVRVLSGLGLEPALAATGIETRELRYANRHGQTIWADPRGRHAGLPWPQFSIHRGEMQMVLLDAAQRELGAERIKFGRRIQSFEQRGNKVFARFVDRDGKTVEQAEADLLIGADGIHSAVRAHFFPNEGPPKWQGILMWRGVTVGKPYLGGNTMVQAGHHTQKFVCYPISRKHADRGESLINWICDRYIGDKAMLPREDWNRPGRIEDILPYFKDWKFEWLDVPEVIKAARAIYEFPMVDRDPLPRWSHGRITLLGDAAHPMYPIGSNGASQAIIDGDVLTQELLVGDDPELALKRYEERRLPPMARIVESNRRKGIDVMLDIVEQRAPQGFTNLETVLPADELERIVGDYKKLVSQDRETLLGLAAAQAQRSPQ</sequence>
<keyword evidence="5" id="KW-1185">Reference proteome</keyword>
<dbReference type="InterPro" id="IPR002938">
    <property type="entry name" value="FAD-bd"/>
</dbReference>
<dbReference type="STRING" id="225324.SAMN02745126_02851"/>
<evidence type="ECO:0000259" key="3">
    <source>
        <dbReference type="Pfam" id="PF01494"/>
    </source>
</evidence>